<keyword evidence="5" id="KW-0694">RNA-binding</keyword>
<keyword evidence="8" id="KW-1185">Reference proteome</keyword>
<dbReference type="RefSeq" id="WP_152263585.1">
    <property type="nucleotide sequence ID" value="NZ_VOKX01000023.1"/>
</dbReference>
<feature type="domain" description="Enoyl reductase (ER)" evidence="6">
    <location>
        <begin position="10"/>
        <end position="315"/>
    </location>
</feature>
<dbReference type="EMBL" id="VOKX01000023">
    <property type="protein sequence ID" value="KAB7846203.1"/>
    <property type="molecule type" value="Genomic_DNA"/>
</dbReference>
<proteinExistence type="predicted"/>
<dbReference type="OrthoDB" id="3727682at2"/>
<evidence type="ECO:0000259" key="6">
    <source>
        <dbReference type="SMART" id="SM00829"/>
    </source>
</evidence>
<dbReference type="SUPFAM" id="SSF51735">
    <property type="entry name" value="NAD(P)-binding Rossmann-fold domains"/>
    <property type="match status" value="1"/>
</dbReference>
<dbReference type="InterPro" id="IPR002364">
    <property type="entry name" value="Quin_OxRdtase/zeta-crystal_CS"/>
</dbReference>
<dbReference type="Gene3D" id="3.40.50.720">
    <property type="entry name" value="NAD(P)-binding Rossmann-like Domain"/>
    <property type="match status" value="1"/>
</dbReference>
<evidence type="ECO:0000256" key="2">
    <source>
        <dbReference type="ARBA" id="ARBA00011881"/>
    </source>
</evidence>
<gene>
    <name evidence="7" type="ORF">FRZ00_13040</name>
</gene>
<dbReference type="PANTHER" id="PTHR44154">
    <property type="entry name" value="QUINONE OXIDOREDUCTASE"/>
    <property type="match status" value="1"/>
</dbReference>
<keyword evidence="4" id="KW-0521">NADP</keyword>
<dbReference type="SMART" id="SM00829">
    <property type="entry name" value="PKS_ER"/>
    <property type="match status" value="1"/>
</dbReference>
<dbReference type="Proteomes" id="UP000327000">
    <property type="component" value="Unassembled WGS sequence"/>
</dbReference>
<dbReference type="GO" id="GO:0008270">
    <property type="term" value="F:zinc ion binding"/>
    <property type="evidence" value="ECO:0007669"/>
    <property type="project" value="InterPro"/>
</dbReference>
<organism evidence="7 8">
    <name type="scientific">Streptomyces mobaraensis</name>
    <name type="common">Streptoverticillium mobaraense</name>
    <dbReference type="NCBI Taxonomy" id="35621"/>
    <lineage>
        <taxon>Bacteria</taxon>
        <taxon>Bacillati</taxon>
        <taxon>Actinomycetota</taxon>
        <taxon>Actinomycetes</taxon>
        <taxon>Kitasatosporales</taxon>
        <taxon>Streptomycetaceae</taxon>
        <taxon>Streptomyces</taxon>
    </lineage>
</organism>
<evidence type="ECO:0000256" key="4">
    <source>
        <dbReference type="ARBA" id="ARBA00022857"/>
    </source>
</evidence>
<dbReference type="SUPFAM" id="SSF50129">
    <property type="entry name" value="GroES-like"/>
    <property type="match status" value="1"/>
</dbReference>
<dbReference type="InterPro" id="IPR036291">
    <property type="entry name" value="NAD(P)-bd_dom_sf"/>
</dbReference>
<accession>A0A5N5WAE7</accession>
<dbReference type="GO" id="GO:0005737">
    <property type="term" value="C:cytoplasm"/>
    <property type="evidence" value="ECO:0007669"/>
    <property type="project" value="UniProtKB-SubCell"/>
</dbReference>
<dbReference type="InterPro" id="IPR011032">
    <property type="entry name" value="GroES-like_sf"/>
</dbReference>
<dbReference type="Pfam" id="PF08240">
    <property type="entry name" value="ADH_N"/>
    <property type="match status" value="1"/>
</dbReference>
<protein>
    <submittedName>
        <fullName evidence="7">NADP-dependent oxidoreductase</fullName>
    </submittedName>
</protein>
<comment type="caution">
    <text evidence="7">The sequence shown here is derived from an EMBL/GenBank/DDBJ whole genome shotgun (WGS) entry which is preliminary data.</text>
</comment>
<dbReference type="CDD" id="cd05289">
    <property type="entry name" value="MDR_like_2"/>
    <property type="match status" value="1"/>
</dbReference>
<comment type="subcellular location">
    <subcellularLocation>
        <location evidence="1">Cytoplasm</location>
    </subcellularLocation>
</comment>
<reference evidence="7 8" key="1">
    <citation type="journal article" date="2019" name="Microb. Cell Fact.">
        <title>Exploring novel herbicidin analogues by transcriptional regulator overexpression and MS/MS molecular networking.</title>
        <authorList>
            <person name="Shi Y."/>
            <person name="Gu R."/>
            <person name="Li Y."/>
            <person name="Wang X."/>
            <person name="Ren W."/>
            <person name="Li X."/>
            <person name="Wang L."/>
            <person name="Xie Y."/>
            <person name="Hong B."/>
        </authorList>
    </citation>
    <scope>NUCLEOTIDE SEQUENCE [LARGE SCALE GENOMIC DNA]</scope>
    <source>
        <strain evidence="7 8">US-43</strain>
    </source>
</reference>
<comment type="subunit">
    <text evidence="2">Homotetramer.</text>
</comment>
<evidence type="ECO:0000313" key="8">
    <source>
        <dbReference type="Proteomes" id="UP000327000"/>
    </source>
</evidence>
<dbReference type="Gene3D" id="3.90.180.10">
    <property type="entry name" value="Medium-chain alcohol dehydrogenases, catalytic domain"/>
    <property type="match status" value="1"/>
</dbReference>
<evidence type="ECO:0000256" key="5">
    <source>
        <dbReference type="ARBA" id="ARBA00022884"/>
    </source>
</evidence>
<dbReference type="PROSITE" id="PS01162">
    <property type="entry name" value="QOR_ZETA_CRYSTAL"/>
    <property type="match status" value="1"/>
</dbReference>
<dbReference type="AlphaFoldDB" id="A0A5N5WAE7"/>
<evidence type="ECO:0000256" key="3">
    <source>
        <dbReference type="ARBA" id="ARBA00022490"/>
    </source>
</evidence>
<keyword evidence="3" id="KW-0963">Cytoplasm</keyword>
<dbReference type="InterPro" id="IPR020843">
    <property type="entry name" value="ER"/>
</dbReference>
<sequence>MKAAAINAFGGPEVVEPLELPTPEPGPGQVRVRVRAAGVQPVDGAVRRGLFHTGTTPAFPLTIGNDFAGVVDRTGEDADGFAAGGSPVGGSPADGFPVGAEVLGWAPMACHAEYVVVPVDQIVAKPAGMPWEVAGAFSASAQTAHTALELLGVGAGDTLLVHAAAGGVGTVAVQLARAYGATVIGTASPRNHDYLRSLGALPVAYGDGLVERVRALAPRGITVALDAAGGAALDASVELVPDRDRIGTIVGFDRAPALGVRALRTQRSAARLSALTGLWTEGRLRVEVSRTFPLERAADAHRAIETGHGRGKIALVMG</sequence>
<dbReference type="InterPro" id="IPR051603">
    <property type="entry name" value="Zinc-ADH_QOR/CCCR"/>
</dbReference>
<evidence type="ECO:0000256" key="1">
    <source>
        <dbReference type="ARBA" id="ARBA00004496"/>
    </source>
</evidence>
<name>A0A5N5WAE7_STRMB</name>
<dbReference type="PANTHER" id="PTHR44154:SF1">
    <property type="entry name" value="QUINONE OXIDOREDUCTASE"/>
    <property type="match status" value="1"/>
</dbReference>
<dbReference type="Pfam" id="PF13602">
    <property type="entry name" value="ADH_zinc_N_2"/>
    <property type="match status" value="1"/>
</dbReference>
<dbReference type="GO" id="GO:0016491">
    <property type="term" value="F:oxidoreductase activity"/>
    <property type="evidence" value="ECO:0007669"/>
    <property type="project" value="InterPro"/>
</dbReference>
<evidence type="ECO:0000313" key="7">
    <source>
        <dbReference type="EMBL" id="KAB7846203.1"/>
    </source>
</evidence>
<dbReference type="GO" id="GO:0003723">
    <property type="term" value="F:RNA binding"/>
    <property type="evidence" value="ECO:0007669"/>
    <property type="project" value="UniProtKB-KW"/>
</dbReference>
<dbReference type="InterPro" id="IPR013154">
    <property type="entry name" value="ADH-like_N"/>
</dbReference>